<evidence type="ECO:0000313" key="4">
    <source>
        <dbReference type="Proteomes" id="UP000566324"/>
    </source>
</evidence>
<organism evidence="3 4">
    <name type="scientific">Sphingosinicella soli</name>
    <dbReference type="NCBI Taxonomy" id="333708"/>
    <lineage>
        <taxon>Bacteria</taxon>
        <taxon>Pseudomonadati</taxon>
        <taxon>Pseudomonadota</taxon>
        <taxon>Alphaproteobacteria</taxon>
        <taxon>Sphingomonadales</taxon>
        <taxon>Sphingosinicellaceae</taxon>
        <taxon>Sphingosinicella</taxon>
    </lineage>
</organism>
<gene>
    <name evidence="3" type="ORF">GGQ98_003405</name>
</gene>
<dbReference type="SUPFAM" id="SSF53067">
    <property type="entry name" value="Actin-like ATPase domain"/>
    <property type="match status" value="1"/>
</dbReference>
<keyword evidence="4" id="KW-1185">Reference proteome</keyword>
<dbReference type="InterPro" id="IPR008040">
    <property type="entry name" value="Hydant_A_N"/>
</dbReference>
<sequence length="493" mass="51610">MTTGIVQAIREVLRKATLLPGDVKSVMIGTTHFTNAFVEGKRLLEVGIIRIAAPATLSLLPLIGWPKELGNAIGRHVYLVPGGYDYDGREIAAFDEAAVREAVLDIRRKGLRAVAITSVFSSVNADMETAAAAIVGELMPEAHVTLSHEIGRVGLLERENAAIMNAALSDLSSQVIKSFRKALSDLGVHAAFFISQNDGTLMAADVVERFPVLTIASGPTNSMRGAAFLTEKTDAIIVDIGGTTADVGALTNGFPRESSVAVNIGGVRTNFRMPDILAIGVGGGSIIREAGPENRRTSIGGRVTIGPDSVGYELTEKALVFGGTSLTLTDIAVAAGVISIGEPAKVAHLDKAFVADALEEMHCRLDDAIDRMKTSFESVPVILVGGGSALVKRALAGASEMVVPENAGVANAIGAAIAQVSGELDRVYNFDTCARDVALSDARDIAFARAREAGARDNIRVLDVEEVPLAYLPGGAVRIRVKVVGDLPVELGA</sequence>
<dbReference type="Pfam" id="PF01968">
    <property type="entry name" value="Hydantoinase_A"/>
    <property type="match status" value="1"/>
</dbReference>
<protein>
    <submittedName>
        <fullName evidence="3">N-methylhydantoinase A/oxoprolinase/acetone carboxylase beta subunit</fullName>
    </submittedName>
</protein>
<name>A0A7W7F7K0_9SPHN</name>
<dbReference type="InterPro" id="IPR045079">
    <property type="entry name" value="Oxoprolinase-like"/>
</dbReference>
<dbReference type="InterPro" id="IPR043129">
    <property type="entry name" value="ATPase_NBD"/>
</dbReference>
<dbReference type="InterPro" id="IPR002821">
    <property type="entry name" value="Hydantoinase_A"/>
</dbReference>
<dbReference type="PANTHER" id="PTHR11365:SF10">
    <property type="entry name" value="HYDANTOINASE_OXOPROLINASE"/>
    <property type="match status" value="1"/>
</dbReference>
<evidence type="ECO:0000259" key="2">
    <source>
        <dbReference type="Pfam" id="PF05378"/>
    </source>
</evidence>
<dbReference type="EMBL" id="JACHNZ010000055">
    <property type="protein sequence ID" value="MBB4633755.1"/>
    <property type="molecule type" value="Genomic_DNA"/>
</dbReference>
<feature type="domain" description="Hydantoinase/oxoprolinase N-terminal" evidence="2">
    <location>
        <begin position="2"/>
        <end position="137"/>
    </location>
</feature>
<dbReference type="AlphaFoldDB" id="A0A7W7F7K0"/>
<accession>A0A7W7F7K0</accession>
<dbReference type="PANTHER" id="PTHR11365">
    <property type="entry name" value="5-OXOPROLINASE RELATED"/>
    <property type="match status" value="1"/>
</dbReference>
<proteinExistence type="predicted"/>
<dbReference type="Pfam" id="PF05378">
    <property type="entry name" value="Hydant_A_N"/>
    <property type="match status" value="1"/>
</dbReference>
<dbReference type="GO" id="GO:0016787">
    <property type="term" value="F:hydrolase activity"/>
    <property type="evidence" value="ECO:0007669"/>
    <property type="project" value="InterPro"/>
</dbReference>
<feature type="domain" description="Hydantoinase A/oxoprolinase" evidence="1">
    <location>
        <begin position="158"/>
        <end position="338"/>
    </location>
</feature>
<reference evidence="3 4" key="1">
    <citation type="submission" date="2020-08" db="EMBL/GenBank/DDBJ databases">
        <title>Genomic Encyclopedia of Type Strains, Phase IV (KMG-IV): sequencing the most valuable type-strain genomes for metagenomic binning, comparative biology and taxonomic classification.</title>
        <authorList>
            <person name="Goeker M."/>
        </authorList>
    </citation>
    <scope>NUCLEOTIDE SEQUENCE [LARGE SCALE GENOMIC DNA]</scope>
    <source>
        <strain evidence="3 4">DSM 17328</strain>
    </source>
</reference>
<dbReference type="Proteomes" id="UP000566324">
    <property type="component" value="Unassembled WGS sequence"/>
</dbReference>
<comment type="caution">
    <text evidence="3">The sequence shown here is derived from an EMBL/GenBank/DDBJ whole genome shotgun (WGS) entry which is preliminary data.</text>
</comment>
<evidence type="ECO:0000313" key="3">
    <source>
        <dbReference type="EMBL" id="MBB4633755.1"/>
    </source>
</evidence>
<evidence type="ECO:0000259" key="1">
    <source>
        <dbReference type="Pfam" id="PF01968"/>
    </source>
</evidence>